<comment type="subcellular location">
    <subcellularLocation>
        <location evidence="1">Cell membrane</location>
        <topology evidence="1">Single-pass type I membrane protein</topology>
    </subcellularLocation>
</comment>
<dbReference type="CDD" id="cd14066">
    <property type="entry name" value="STKc_IRAK"/>
    <property type="match status" value="1"/>
</dbReference>
<dbReference type="SUPFAM" id="SSF51110">
    <property type="entry name" value="alpha-D-mannose-specific plant lectins"/>
    <property type="match status" value="1"/>
</dbReference>
<dbReference type="PANTHER" id="PTHR27002">
    <property type="entry name" value="RECEPTOR-LIKE SERINE/THREONINE-PROTEIN KINASE SD1-8"/>
    <property type="match status" value="1"/>
</dbReference>
<keyword evidence="7 11" id="KW-0418">Kinase</keyword>
<evidence type="ECO:0000256" key="5">
    <source>
        <dbReference type="ARBA" id="ARBA00022729"/>
    </source>
</evidence>
<protein>
    <recommendedName>
        <fullName evidence="11">Receptor-like serine/threonine-protein kinase</fullName>
        <ecNumber evidence="11">2.7.11.1</ecNumber>
    </recommendedName>
</protein>
<dbReference type="SMART" id="SM00220">
    <property type="entry name" value="S_TKc"/>
    <property type="match status" value="1"/>
</dbReference>
<evidence type="ECO:0000256" key="9">
    <source>
        <dbReference type="ARBA" id="ARBA00023157"/>
    </source>
</evidence>
<keyword evidence="4 11" id="KW-0808">Transferase</keyword>
<evidence type="ECO:0000256" key="11">
    <source>
        <dbReference type="PIRNR" id="PIRNR000641"/>
    </source>
</evidence>
<gene>
    <name evidence="16" type="primary">LOC113738875</name>
</gene>
<evidence type="ECO:0000256" key="8">
    <source>
        <dbReference type="ARBA" id="ARBA00022840"/>
    </source>
</evidence>
<dbReference type="Proteomes" id="UP001652660">
    <property type="component" value="Chromosome 4c"/>
</dbReference>
<feature type="transmembrane region" description="Helical" evidence="12">
    <location>
        <begin position="6"/>
        <end position="25"/>
    </location>
</feature>
<dbReference type="InterPro" id="IPR001480">
    <property type="entry name" value="Bulb-type_lectin_dom"/>
</dbReference>
<organism evidence="15 16">
    <name type="scientific">Coffea arabica</name>
    <name type="common">Arabian coffee</name>
    <dbReference type="NCBI Taxonomy" id="13443"/>
    <lineage>
        <taxon>Eukaryota</taxon>
        <taxon>Viridiplantae</taxon>
        <taxon>Streptophyta</taxon>
        <taxon>Embryophyta</taxon>
        <taxon>Tracheophyta</taxon>
        <taxon>Spermatophyta</taxon>
        <taxon>Magnoliopsida</taxon>
        <taxon>eudicotyledons</taxon>
        <taxon>Gunneridae</taxon>
        <taxon>Pentapetalae</taxon>
        <taxon>asterids</taxon>
        <taxon>lamiids</taxon>
        <taxon>Gentianales</taxon>
        <taxon>Rubiaceae</taxon>
        <taxon>Ixoroideae</taxon>
        <taxon>Gardenieae complex</taxon>
        <taxon>Bertiereae - Coffeeae clade</taxon>
        <taxon>Coffeeae</taxon>
        <taxon>Coffea</taxon>
    </lineage>
</organism>
<keyword evidence="10" id="KW-0325">Glycoprotein</keyword>
<reference evidence="16" key="1">
    <citation type="submission" date="2025-08" db="UniProtKB">
        <authorList>
            <consortium name="RefSeq"/>
        </authorList>
    </citation>
    <scope>IDENTIFICATION</scope>
    <source>
        <tissue evidence="16">Leaves</tissue>
    </source>
</reference>
<keyword evidence="6 11" id="KW-0547">Nucleotide-binding</keyword>
<dbReference type="RefSeq" id="XP_071900884.1">
    <property type="nucleotide sequence ID" value="XM_072044783.1"/>
</dbReference>
<dbReference type="InterPro" id="IPR001245">
    <property type="entry name" value="Ser-Thr/Tyr_kinase_cat_dom"/>
</dbReference>
<dbReference type="Gene3D" id="1.10.510.10">
    <property type="entry name" value="Transferase(Phosphotransferase) domain 1"/>
    <property type="match status" value="1"/>
</dbReference>
<evidence type="ECO:0000313" key="16">
    <source>
        <dbReference type="RefSeq" id="XP_071900884.1"/>
    </source>
</evidence>
<keyword evidence="12" id="KW-0472">Membrane</keyword>
<keyword evidence="3 11" id="KW-0723">Serine/threonine-protein kinase</keyword>
<dbReference type="SUPFAM" id="SSF56112">
    <property type="entry name" value="Protein kinase-like (PK-like)"/>
    <property type="match status" value="1"/>
</dbReference>
<proteinExistence type="inferred from homology"/>
<feature type="transmembrane region" description="Helical" evidence="12">
    <location>
        <begin position="408"/>
        <end position="425"/>
    </location>
</feature>
<dbReference type="Pfam" id="PF07714">
    <property type="entry name" value="PK_Tyr_Ser-Thr"/>
    <property type="match status" value="1"/>
</dbReference>
<comment type="catalytic activity">
    <reaction evidence="11">
        <text>L-threonyl-[protein] + ATP = O-phospho-L-threonyl-[protein] + ADP + H(+)</text>
        <dbReference type="Rhea" id="RHEA:46608"/>
        <dbReference type="Rhea" id="RHEA-COMP:11060"/>
        <dbReference type="Rhea" id="RHEA-COMP:11605"/>
        <dbReference type="ChEBI" id="CHEBI:15378"/>
        <dbReference type="ChEBI" id="CHEBI:30013"/>
        <dbReference type="ChEBI" id="CHEBI:30616"/>
        <dbReference type="ChEBI" id="CHEBI:61977"/>
        <dbReference type="ChEBI" id="CHEBI:456216"/>
        <dbReference type="EC" id="2.7.11.1"/>
    </reaction>
</comment>
<dbReference type="InterPro" id="IPR008271">
    <property type="entry name" value="Ser/Thr_kinase_AS"/>
</dbReference>
<keyword evidence="8 11" id="KW-0067">ATP-binding</keyword>
<comment type="similarity">
    <text evidence="11">Belongs to the protein kinase superfamily. Ser/Thr protein kinase family.</text>
</comment>
<evidence type="ECO:0000256" key="10">
    <source>
        <dbReference type="ARBA" id="ARBA00023180"/>
    </source>
</evidence>
<keyword evidence="2" id="KW-1003">Cell membrane</keyword>
<evidence type="ECO:0000259" key="14">
    <source>
        <dbReference type="PROSITE" id="PS50927"/>
    </source>
</evidence>
<dbReference type="PANTHER" id="PTHR27002:SF1055">
    <property type="entry name" value="RECEPTOR-LIKE SERINE_THREONINE-PROTEIN KINASE"/>
    <property type="match status" value="1"/>
</dbReference>
<feature type="domain" description="Protein kinase" evidence="13">
    <location>
        <begin position="475"/>
        <end position="752"/>
    </location>
</feature>
<dbReference type="PIRSF" id="PIRSF000641">
    <property type="entry name" value="SRK"/>
    <property type="match status" value="1"/>
</dbReference>
<keyword evidence="9" id="KW-1015">Disulfide bond</keyword>
<evidence type="ECO:0000256" key="1">
    <source>
        <dbReference type="ARBA" id="ARBA00004251"/>
    </source>
</evidence>
<dbReference type="InterPro" id="IPR000719">
    <property type="entry name" value="Prot_kinase_dom"/>
</dbReference>
<evidence type="ECO:0000256" key="12">
    <source>
        <dbReference type="SAM" id="Phobius"/>
    </source>
</evidence>
<keyword evidence="12" id="KW-1133">Transmembrane helix</keyword>
<comment type="catalytic activity">
    <reaction evidence="11">
        <text>L-seryl-[protein] + ATP = O-phospho-L-seryl-[protein] + ADP + H(+)</text>
        <dbReference type="Rhea" id="RHEA:17989"/>
        <dbReference type="Rhea" id="RHEA-COMP:9863"/>
        <dbReference type="Rhea" id="RHEA-COMP:11604"/>
        <dbReference type="ChEBI" id="CHEBI:15378"/>
        <dbReference type="ChEBI" id="CHEBI:29999"/>
        <dbReference type="ChEBI" id="CHEBI:30616"/>
        <dbReference type="ChEBI" id="CHEBI:83421"/>
        <dbReference type="ChEBI" id="CHEBI:456216"/>
        <dbReference type="EC" id="2.7.11.1"/>
    </reaction>
</comment>
<keyword evidence="12" id="KW-0812">Transmembrane</keyword>
<dbReference type="SMART" id="SM00108">
    <property type="entry name" value="B_lectin"/>
    <property type="match status" value="1"/>
</dbReference>
<keyword evidence="5" id="KW-0732">Signal</keyword>
<accession>A0ABM4U0S4</accession>
<name>A0ABM4U0S4_COFAR</name>
<dbReference type="InterPro" id="IPR036426">
    <property type="entry name" value="Bulb-type_lectin_dom_sf"/>
</dbReference>
<evidence type="ECO:0000313" key="15">
    <source>
        <dbReference type="Proteomes" id="UP001652660"/>
    </source>
</evidence>
<dbReference type="PROSITE" id="PS00108">
    <property type="entry name" value="PROTEIN_KINASE_ST"/>
    <property type="match status" value="1"/>
</dbReference>
<evidence type="ECO:0000259" key="13">
    <source>
        <dbReference type="PROSITE" id="PS50011"/>
    </source>
</evidence>
<evidence type="ECO:0000256" key="7">
    <source>
        <dbReference type="ARBA" id="ARBA00022777"/>
    </source>
</evidence>
<dbReference type="Gene3D" id="3.30.200.20">
    <property type="entry name" value="Phosphorylase Kinase, domain 1"/>
    <property type="match status" value="1"/>
</dbReference>
<evidence type="ECO:0000256" key="2">
    <source>
        <dbReference type="ARBA" id="ARBA00022475"/>
    </source>
</evidence>
<evidence type="ECO:0000256" key="3">
    <source>
        <dbReference type="ARBA" id="ARBA00022527"/>
    </source>
</evidence>
<dbReference type="PROSITE" id="PS50927">
    <property type="entry name" value="BULB_LECTIN"/>
    <property type="match status" value="1"/>
</dbReference>
<sequence length="789" mass="88165">MGNQYLAILYCIFAYYFSLFCVSQARDTLGVNESLVVYYGDFLESSNQRFQLTITHPLSWAWYLTVLYVSMRQTIDAWANDNYLIPARTEPAYVTMNPDGKLVVYDISHNQLIVANSQQPVFISNTTATLLANGNLVLRAPGGNTVWQSFDYPTNKWLQGMKLGVFGSSTILLTSKPTFGDPASTLGINPNNTKEIVIMQDGVVYWRSGIWNGQNFSFLDISDDFGLNFYYVSDWNETYFTWNSSTDPYALFILAATGQIHVSSGDFTDSQALAVCDMIDGKTWKNQTLGCTNPCGTGDGFKEIMGDLDAWDEIWNNDNALHYCKSICRKNCSCYAYSNTTCDNNGVALGCKIATRKKGNLIFSDKQKLFVRESFVLVKEVSPPTQSPELAPSPPWPKKKSDAWKVKLSIAAAAVFLGALALLYLCCNLQRKNHHHEDTLNNSTHGPGNFQLPDERDHELPLFEFSIITFATDQFSEENKLVQGEFGSVYKGKLPTGQEIAVKRLNILSGHGIDKQFKTEVAAMSKLQHRNLVKLLGYSIHGEDRILVYEYLPNGSLDSFIFDATTQGVLDWKRRSHIIEGIAQGLLYLHKYSRLRIIHKDLKTSNVLLDNNLNPKISGFGAAKVFGEDESRASTLNIIGTYGYMSPEYAMNGIISEKSDVYSFGVMMLETITGKKVTSFNDTDDRFTLVGHVWDLWKEGRISDIADPSLGETIPMHEISRCVQVGLLCVEENAADRPCMSDVISMLNNQFLVGLLVPSRPTGCRNKGNFVQNPDCSNNSVTISDLEAR</sequence>
<dbReference type="EC" id="2.7.11.1" evidence="11"/>
<dbReference type="PROSITE" id="PS50011">
    <property type="entry name" value="PROTEIN_KINASE_DOM"/>
    <property type="match status" value="1"/>
</dbReference>
<dbReference type="InterPro" id="IPR024171">
    <property type="entry name" value="SRK-like_kinase"/>
</dbReference>
<feature type="domain" description="Bulb-type lectin" evidence="14">
    <location>
        <begin position="28"/>
        <end position="151"/>
    </location>
</feature>
<dbReference type="InterPro" id="IPR011009">
    <property type="entry name" value="Kinase-like_dom_sf"/>
</dbReference>
<evidence type="ECO:0000256" key="6">
    <source>
        <dbReference type="ARBA" id="ARBA00022741"/>
    </source>
</evidence>
<dbReference type="GeneID" id="113738875"/>
<keyword evidence="15" id="KW-1185">Reference proteome</keyword>
<evidence type="ECO:0000256" key="4">
    <source>
        <dbReference type="ARBA" id="ARBA00022679"/>
    </source>
</evidence>
<dbReference type="Pfam" id="PF01453">
    <property type="entry name" value="B_lectin"/>
    <property type="match status" value="1"/>
</dbReference>
<dbReference type="Gene3D" id="2.90.10.10">
    <property type="entry name" value="Bulb-type lectin domain"/>
    <property type="match status" value="1"/>
</dbReference>